<accession>A0ABW5TJN9</accession>
<dbReference type="InterPro" id="IPR002178">
    <property type="entry name" value="PTS_EIIA_type-2_dom"/>
</dbReference>
<protein>
    <submittedName>
        <fullName evidence="2">PTS sugar transporter subunit IIA</fullName>
    </submittedName>
</protein>
<comment type="caution">
    <text evidence="2">The sequence shown here is derived from an EMBL/GenBank/DDBJ whole genome shotgun (WGS) entry which is preliminary data.</text>
</comment>
<sequence>MTKKKLSDYLRTDLIYTKADFQSQEEVFRTIASDAEQAELVLPGFFQGLTDREKEFPTGIPLQKFGAAIPHTEADLVSKEFVAIVVNQCPIDFKSMEDNQMIVPTKIIFVLGLNEPHAQLEMLQSLMGLLQNDELLAALIAAQDSQELLTIIKQNHL</sequence>
<dbReference type="EMBL" id="JBHUMO010000044">
    <property type="protein sequence ID" value="MFD2729346.1"/>
    <property type="molecule type" value="Genomic_DNA"/>
</dbReference>
<evidence type="ECO:0000313" key="2">
    <source>
        <dbReference type="EMBL" id="MFD2729346.1"/>
    </source>
</evidence>
<dbReference type="Gene3D" id="3.40.930.10">
    <property type="entry name" value="Mannitol-specific EII, Chain A"/>
    <property type="match status" value="1"/>
</dbReference>
<dbReference type="CDD" id="cd00211">
    <property type="entry name" value="PTS_IIA_fru"/>
    <property type="match status" value="1"/>
</dbReference>
<keyword evidence="2" id="KW-0813">Transport</keyword>
<gene>
    <name evidence="2" type="ORF">ACFSR0_07900</name>
</gene>
<keyword evidence="3" id="KW-1185">Reference proteome</keyword>
<dbReference type="Proteomes" id="UP001597427">
    <property type="component" value="Unassembled WGS sequence"/>
</dbReference>
<dbReference type="InterPro" id="IPR016152">
    <property type="entry name" value="PTrfase/Anion_transptr"/>
</dbReference>
<keyword evidence="2" id="KW-0762">Sugar transport</keyword>
<evidence type="ECO:0000259" key="1">
    <source>
        <dbReference type="PROSITE" id="PS51094"/>
    </source>
</evidence>
<dbReference type="InterPro" id="IPR051541">
    <property type="entry name" value="PTS_SugarTrans_NitroReg"/>
</dbReference>
<dbReference type="PANTHER" id="PTHR47738">
    <property type="entry name" value="PTS SYSTEM FRUCTOSE-LIKE EIIA COMPONENT-RELATED"/>
    <property type="match status" value="1"/>
</dbReference>
<dbReference type="SUPFAM" id="SSF55804">
    <property type="entry name" value="Phoshotransferase/anion transport protein"/>
    <property type="match status" value="1"/>
</dbReference>
<dbReference type="RefSeq" id="WP_379981598.1">
    <property type="nucleotide sequence ID" value="NZ_JBHUMO010000044.1"/>
</dbReference>
<dbReference type="PANTHER" id="PTHR47738:SF3">
    <property type="entry name" value="PHOSPHOTRANSFERASE SYSTEM MANNITOL_FRUCTOSE-SPECIFIC IIA DOMAIN CONTAINING PROTEIN"/>
    <property type="match status" value="1"/>
</dbReference>
<dbReference type="Pfam" id="PF00359">
    <property type="entry name" value="PTS_EIIA_2"/>
    <property type="match status" value="1"/>
</dbReference>
<dbReference type="PROSITE" id="PS51094">
    <property type="entry name" value="PTS_EIIA_TYPE_2"/>
    <property type="match status" value="1"/>
</dbReference>
<feature type="domain" description="PTS EIIA type-2" evidence="1">
    <location>
        <begin position="8"/>
        <end position="155"/>
    </location>
</feature>
<proteinExistence type="predicted"/>
<organism evidence="2 3">
    <name type="scientific">Enterococcus camelliae</name>
    <dbReference type="NCBI Taxonomy" id="453959"/>
    <lineage>
        <taxon>Bacteria</taxon>
        <taxon>Bacillati</taxon>
        <taxon>Bacillota</taxon>
        <taxon>Bacilli</taxon>
        <taxon>Lactobacillales</taxon>
        <taxon>Enterococcaceae</taxon>
        <taxon>Enterococcus</taxon>
    </lineage>
</organism>
<name>A0ABW5TJN9_9ENTE</name>
<reference evidence="3" key="1">
    <citation type="journal article" date="2019" name="Int. J. Syst. Evol. Microbiol.">
        <title>The Global Catalogue of Microorganisms (GCM) 10K type strain sequencing project: providing services to taxonomists for standard genome sequencing and annotation.</title>
        <authorList>
            <consortium name="The Broad Institute Genomics Platform"/>
            <consortium name="The Broad Institute Genome Sequencing Center for Infectious Disease"/>
            <person name="Wu L."/>
            <person name="Ma J."/>
        </authorList>
    </citation>
    <scope>NUCLEOTIDE SEQUENCE [LARGE SCALE GENOMIC DNA]</scope>
    <source>
        <strain evidence="3">TISTR 932</strain>
    </source>
</reference>
<evidence type="ECO:0000313" key="3">
    <source>
        <dbReference type="Proteomes" id="UP001597427"/>
    </source>
</evidence>